<keyword evidence="3 7" id="KW-0202">Cytokine</keyword>
<dbReference type="GO" id="GO:0042119">
    <property type="term" value="P:neutrophil activation"/>
    <property type="evidence" value="ECO:0007669"/>
    <property type="project" value="TreeGrafter"/>
</dbReference>
<proteinExistence type="inferred from homology"/>
<feature type="chain" id="PRO_5034086713" description="Interleukin" evidence="8">
    <location>
        <begin position="19"/>
        <end position="125"/>
    </location>
</feature>
<evidence type="ECO:0000313" key="9">
    <source>
        <dbReference type="Ensembl" id="ENSSMAP00000051999.1"/>
    </source>
</evidence>
<dbReference type="InterPro" id="IPR009079">
    <property type="entry name" value="4_helix_cytokine-like_core"/>
</dbReference>
<evidence type="ECO:0000256" key="6">
    <source>
        <dbReference type="ARBA" id="ARBA00023157"/>
    </source>
</evidence>
<keyword evidence="6" id="KW-1015">Disulfide bond</keyword>
<dbReference type="GO" id="GO:0050778">
    <property type="term" value="P:positive regulation of immune response"/>
    <property type="evidence" value="ECO:0007669"/>
    <property type="project" value="TreeGrafter"/>
</dbReference>
<keyword evidence="4" id="KW-0964">Secreted</keyword>
<comment type="subcellular location">
    <subcellularLocation>
        <location evidence="1">Secreted</location>
    </subcellularLocation>
</comment>
<evidence type="ECO:0000256" key="3">
    <source>
        <dbReference type="ARBA" id="ARBA00022514"/>
    </source>
</evidence>
<gene>
    <name evidence="9" type="primary">LOC118312025</name>
</gene>
<dbReference type="AlphaFoldDB" id="A0A8D3CXJ1"/>
<evidence type="ECO:0000256" key="1">
    <source>
        <dbReference type="ARBA" id="ARBA00004613"/>
    </source>
</evidence>
<dbReference type="GO" id="GO:0005125">
    <property type="term" value="F:cytokine activity"/>
    <property type="evidence" value="ECO:0007669"/>
    <property type="project" value="UniProtKB-KW"/>
</dbReference>
<dbReference type="Gene3D" id="1.20.1250.70">
    <property type="entry name" value="Interleukin-15/Interleukin-21"/>
    <property type="match status" value="1"/>
</dbReference>
<comment type="similarity">
    <text evidence="2 7">Belongs to the IL-15/IL-21 family.</text>
</comment>
<dbReference type="PRINTS" id="PR01930">
    <property type="entry name" value="INTRLEUKIN15"/>
</dbReference>
<dbReference type="InterPro" id="IPR020410">
    <property type="entry name" value="IL-15_fish"/>
</dbReference>
<keyword evidence="5 8" id="KW-0732">Signal</keyword>
<protein>
    <recommendedName>
        <fullName evidence="7">Interleukin</fullName>
    </recommendedName>
</protein>
<evidence type="ECO:0000256" key="5">
    <source>
        <dbReference type="ARBA" id="ARBA00022729"/>
    </source>
</evidence>
<accession>A0A8D3CXJ1</accession>
<dbReference type="Ensembl" id="ENSSMAT00000070178.1">
    <property type="protein sequence ID" value="ENSSMAP00000051999.1"/>
    <property type="gene ID" value="ENSSMAG00000032235.1"/>
</dbReference>
<evidence type="ECO:0000256" key="8">
    <source>
        <dbReference type="SAM" id="SignalP"/>
    </source>
</evidence>
<dbReference type="GO" id="GO:0006955">
    <property type="term" value="P:immune response"/>
    <property type="evidence" value="ECO:0007669"/>
    <property type="project" value="InterPro"/>
</dbReference>
<sequence>LLLSFLSISTVAVSVADTADLQFCLGMLKHTIQKSDAMLYAPSIDDIEENCENVSLKCYMLELIMVLDEEEVKGNKASCILAFNDHLDSGSVGCRPCEAYSLQNITIFLERLNTLLEKMTTKGNM</sequence>
<dbReference type="GO" id="GO:0001819">
    <property type="term" value="P:positive regulation of cytokine production"/>
    <property type="evidence" value="ECO:0007669"/>
    <property type="project" value="TreeGrafter"/>
</dbReference>
<dbReference type="Pfam" id="PF02372">
    <property type="entry name" value="IL15"/>
    <property type="match status" value="1"/>
</dbReference>
<dbReference type="PRINTS" id="PR01949">
    <property type="entry name" value="INTLKN15FISH"/>
</dbReference>
<dbReference type="GO" id="GO:0005615">
    <property type="term" value="C:extracellular space"/>
    <property type="evidence" value="ECO:0007669"/>
    <property type="project" value="UniProtKB-KW"/>
</dbReference>
<dbReference type="PANTHER" id="PTHR14356">
    <property type="entry name" value="INTERLEUKIN-15-RELATED"/>
    <property type="match status" value="1"/>
</dbReference>
<dbReference type="InterPro" id="IPR003443">
    <property type="entry name" value="IL-15/IL-21_fam"/>
</dbReference>
<dbReference type="GO" id="GO:0005126">
    <property type="term" value="F:cytokine receptor binding"/>
    <property type="evidence" value="ECO:0007669"/>
    <property type="project" value="InterPro"/>
</dbReference>
<dbReference type="SUPFAM" id="SSF47266">
    <property type="entry name" value="4-helical cytokines"/>
    <property type="match status" value="1"/>
</dbReference>
<reference evidence="9" key="2">
    <citation type="submission" date="2025-08" db="UniProtKB">
        <authorList>
            <consortium name="Ensembl"/>
        </authorList>
    </citation>
    <scope>IDENTIFICATION</scope>
</reference>
<reference evidence="9" key="1">
    <citation type="submission" date="2023-05" db="EMBL/GenBank/DDBJ databases">
        <title>High-quality long-read genome of Scophthalmus maximus.</title>
        <authorList>
            <person name="Lien S."/>
            <person name="Martinez P."/>
        </authorList>
    </citation>
    <scope>NUCLEOTIDE SEQUENCE [LARGE SCALE GENOMIC DNA]</scope>
</reference>
<dbReference type="Proteomes" id="UP000694558">
    <property type="component" value="Chromosome 8"/>
</dbReference>
<dbReference type="GO" id="GO:0042102">
    <property type="term" value="P:positive regulation of T cell proliferation"/>
    <property type="evidence" value="ECO:0007669"/>
    <property type="project" value="TreeGrafter"/>
</dbReference>
<feature type="signal peptide" evidence="8">
    <location>
        <begin position="1"/>
        <end position="18"/>
    </location>
</feature>
<name>A0A8D3CXJ1_SCOMX</name>
<dbReference type="GeneTree" id="ENSGT00490000044733"/>
<evidence type="ECO:0000256" key="2">
    <source>
        <dbReference type="ARBA" id="ARBA00006050"/>
    </source>
</evidence>
<organism evidence="9 10">
    <name type="scientific">Scophthalmus maximus</name>
    <name type="common">Turbot</name>
    <name type="synonym">Psetta maxima</name>
    <dbReference type="NCBI Taxonomy" id="52904"/>
    <lineage>
        <taxon>Eukaryota</taxon>
        <taxon>Metazoa</taxon>
        <taxon>Chordata</taxon>
        <taxon>Craniata</taxon>
        <taxon>Vertebrata</taxon>
        <taxon>Euteleostomi</taxon>
        <taxon>Actinopterygii</taxon>
        <taxon>Neopterygii</taxon>
        <taxon>Teleostei</taxon>
        <taxon>Neoteleostei</taxon>
        <taxon>Acanthomorphata</taxon>
        <taxon>Carangaria</taxon>
        <taxon>Pleuronectiformes</taxon>
        <taxon>Pleuronectoidei</taxon>
        <taxon>Scophthalmidae</taxon>
        <taxon>Scophthalmus</taxon>
    </lineage>
</organism>
<dbReference type="InterPro" id="IPR020439">
    <property type="entry name" value="IL-15"/>
</dbReference>
<evidence type="ECO:0000313" key="10">
    <source>
        <dbReference type="Proteomes" id="UP000694558"/>
    </source>
</evidence>
<evidence type="ECO:0000256" key="7">
    <source>
        <dbReference type="RuleBase" id="RU003453"/>
    </source>
</evidence>
<dbReference type="PANTHER" id="PTHR14356:SF3">
    <property type="entry name" value="INTERLEUKIN-15"/>
    <property type="match status" value="1"/>
</dbReference>
<evidence type="ECO:0000256" key="4">
    <source>
        <dbReference type="ARBA" id="ARBA00022525"/>
    </source>
</evidence>